<feature type="compositionally biased region" description="Low complexity" evidence="1">
    <location>
        <begin position="1"/>
        <end position="13"/>
    </location>
</feature>
<dbReference type="AlphaFoldDB" id="A0A1E3I0D7"/>
<feature type="compositionally biased region" description="Low complexity" evidence="1">
    <location>
        <begin position="126"/>
        <end position="145"/>
    </location>
</feature>
<feature type="compositionally biased region" description="Pro residues" evidence="1">
    <location>
        <begin position="158"/>
        <end position="173"/>
    </location>
</feature>
<feature type="region of interest" description="Disordered" evidence="1">
    <location>
        <begin position="1"/>
        <end position="44"/>
    </location>
</feature>
<evidence type="ECO:0000256" key="1">
    <source>
        <dbReference type="SAM" id="MobiDB-lite"/>
    </source>
</evidence>
<sequence>MPNNNNNSGSASNYEMSTLPASANTNTNTDVEAGAPPRGDSERDVWWPGKEELFAWLRHPFPEGRLGKGRQVFEGRSQSMVRGTLRCGSDFSLKVADTFLKYVLMRWKLCVTPYGTRVFGAAPADTTPADIAPADTAPANTAPTDTARHRRRSSSHRPPNPVPPPSGRHPPAPTTDVGLSDPAPAQLSVLSVLSSQQSDHLSPFARLSYNIIVSPVLLSHISLLRQFARSYRHPALHPTNKSKSFPTLRITPPVYFSTIILPKSSLPAANKTRFQVPVEAAFNCSSSEKLFLGVVARIAETEEANELERGDRIQLEEKKGLTKIAGAEKCSL</sequence>
<gene>
    <name evidence="2" type="ORF">L202_01883</name>
</gene>
<organism evidence="2 3">
    <name type="scientific">Cryptococcus amylolentus CBS 6039</name>
    <dbReference type="NCBI Taxonomy" id="1295533"/>
    <lineage>
        <taxon>Eukaryota</taxon>
        <taxon>Fungi</taxon>
        <taxon>Dikarya</taxon>
        <taxon>Basidiomycota</taxon>
        <taxon>Agaricomycotina</taxon>
        <taxon>Tremellomycetes</taxon>
        <taxon>Tremellales</taxon>
        <taxon>Cryptococcaceae</taxon>
        <taxon>Cryptococcus</taxon>
    </lineage>
</organism>
<accession>A0A1E3I0D7</accession>
<feature type="compositionally biased region" description="Polar residues" evidence="1">
    <location>
        <begin position="14"/>
        <end position="30"/>
    </location>
</feature>
<evidence type="ECO:0000313" key="3">
    <source>
        <dbReference type="Proteomes" id="UP000094065"/>
    </source>
</evidence>
<protein>
    <submittedName>
        <fullName evidence="2">Uncharacterized protein</fullName>
    </submittedName>
</protein>
<comment type="caution">
    <text evidence="2">The sequence shown here is derived from an EMBL/GenBank/DDBJ whole genome shotgun (WGS) entry which is preliminary data.</text>
</comment>
<keyword evidence="3" id="KW-1185">Reference proteome</keyword>
<feature type="region of interest" description="Disordered" evidence="1">
    <location>
        <begin position="126"/>
        <end position="180"/>
    </location>
</feature>
<proteinExistence type="predicted"/>
<dbReference type="Proteomes" id="UP000094065">
    <property type="component" value="Unassembled WGS sequence"/>
</dbReference>
<dbReference type="RefSeq" id="XP_018995775.1">
    <property type="nucleotide sequence ID" value="XM_019135372.1"/>
</dbReference>
<name>A0A1E3I0D7_9TREE</name>
<dbReference type="EMBL" id="AWGJ01000003">
    <property type="protein sequence ID" value="ODN81456.1"/>
    <property type="molecule type" value="Genomic_DNA"/>
</dbReference>
<reference evidence="2 3" key="1">
    <citation type="submission" date="2016-06" db="EMBL/GenBank/DDBJ databases">
        <title>Evolution of pathogenesis and genome organization in the Tremellales.</title>
        <authorList>
            <person name="Cuomo C."/>
            <person name="Litvintseva A."/>
            <person name="Heitman J."/>
            <person name="Chen Y."/>
            <person name="Sun S."/>
            <person name="Springer D."/>
            <person name="Dromer F."/>
            <person name="Young S."/>
            <person name="Zeng Q."/>
            <person name="Chapman S."/>
            <person name="Gujja S."/>
            <person name="Saif S."/>
            <person name="Birren B."/>
        </authorList>
    </citation>
    <scope>NUCLEOTIDE SEQUENCE [LARGE SCALE GENOMIC DNA]</scope>
    <source>
        <strain evidence="2 3">CBS 6039</strain>
    </source>
</reference>
<evidence type="ECO:0000313" key="2">
    <source>
        <dbReference type="EMBL" id="ODN81456.1"/>
    </source>
</evidence>
<dbReference type="GeneID" id="30153192"/>